<comment type="subcellular location">
    <subcellularLocation>
        <location evidence="1">Cell membrane</location>
        <topology evidence="1">Multi-pass membrane protein</topology>
    </subcellularLocation>
</comment>
<dbReference type="PANTHER" id="PTHR30572">
    <property type="entry name" value="MEMBRANE COMPONENT OF TRANSPORTER-RELATED"/>
    <property type="match status" value="1"/>
</dbReference>
<evidence type="ECO:0000256" key="2">
    <source>
        <dbReference type="ARBA" id="ARBA00022475"/>
    </source>
</evidence>
<evidence type="ECO:0000256" key="3">
    <source>
        <dbReference type="ARBA" id="ARBA00022692"/>
    </source>
</evidence>
<dbReference type="InterPro" id="IPR025857">
    <property type="entry name" value="MacB_PCD"/>
</dbReference>
<organism evidence="10 11">
    <name type="scientific">Priestia megaterium</name>
    <name type="common">Bacillus megaterium</name>
    <dbReference type="NCBI Taxonomy" id="1404"/>
    <lineage>
        <taxon>Bacteria</taxon>
        <taxon>Bacillati</taxon>
        <taxon>Bacillota</taxon>
        <taxon>Bacilli</taxon>
        <taxon>Bacillales</taxon>
        <taxon>Bacillaceae</taxon>
        <taxon>Priestia</taxon>
    </lineage>
</organism>
<dbReference type="RefSeq" id="WP_171777880.1">
    <property type="nucleotide sequence ID" value="NZ_CP045273.1"/>
</dbReference>
<feature type="transmembrane region" description="Helical" evidence="7">
    <location>
        <begin position="21"/>
        <end position="42"/>
    </location>
</feature>
<dbReference type="GO" id="GO:0005886">
    <property type="term" value="C:plasma membrane"/>
    <property type="evidence" value="ECO:0007669"/>
    <property type="project" value="UniProtKB-SubCell"/>
</dbReference>
<dbReference type="Pfam" id="PF02687">
    <property type="entry name" value="FtsX"/>
    <property type="match status" value="1"/>
</dbReference>
<keyword evidence="5 7" id="KW-0472">Membrane</keyword>
<dbReference type="EMBL" id="CP045273">
    <property type="protein sequence ID" value="QJX79898.1"/>
    <property type="molecule type" value="Genomic_DNA"/>
</dbReference>
<feature type="transmembrane region" description="Helical" evidence="7">
    <location>
        <begin position="266"/>
        <end position="291"/>
    </location>
</feature>
<feature type="domain" description="MacB-like periplasmic core" evidence="9">
    <location>
        <begin position="21"/>
        <end position="231"/>
    </location>
</feature>
<dbReference type="InterPro" id="IPR050250">
    <property type="entry name" value="Macrolide_Exporter_MacB"/>
</dbReference>
<dbReference type="InterPro" id="IPR003838">
    <property type="entry name" value="ABC3_permease_C"/>
</dbReference>
<dbReference type="AlphaFoldDB" id="A0A6M6E5M9"/>
<keyword evidence="2" id="KW-1003">Cell membrane</keyword>
<sequence>MNGLTAIKMAMKNLKSHKLRSFLTMLGIIIGISSVITLISIAQSSTKMITDEVKDLGSNLITVGIVGRGTTTSINYKEALDWEGKEGIGKVSPVISGNVEAKHNNKKETVDIDGITPNYEGVQNFHIQSGRYIMPIDVDTRQKVVLVGSEAAKTFFGKENPIGKQLSLNGLPFTVVGLLEEKGESLLSSYDDKILIPISTSERLLFTSGVKVINIQASSAEDVDLAISTIDRILKSKFKNDTNSYSILNQQDLLDTMDTVTQTMSLLLAGISGISLLVGGIGIMNIMLVSVTERTKEIGIRKAIGAKRKDILSLFLIESVVLTTIGGIMGILIGIGGTYGISNLMDVEPYVAPAVVISSFLFSMLIGVVFGILPANRAAKLKPIDALRNE</sequence>
<evidence type="ECO:0000313" key="11">
    <source>
        <dbReference type="Proteomes" id="UP000501076"/>
    </source>
</evidence>
<protein>
    <submittedName>
        <fullName evidence="10">FtsX-like permease family protein</fullName>
    </submittedName>
</protein>
<proteinExistence type="inferred from homology"/>
<geneLocation type="plasmid" evidence="11">
    <name>pfdu301a</name>
</geneLocation>
<name>A0A6M6E5M9_PRIMG</name>
<evidence type="ECO:0000259" key="8">
    <source>
        <dbReference type="Pfam" id="PF02687"/>
    </source>
</evidence>
<accession>A0A6M6E5M9</accession>
<reference evidence="10 11" key="1">
    <citation type="submission" date="2019-10" db="EMBL/GenBank/DDBJ databases">
        <title>Complete genome sequences for adaption low water activity.</title>
        <authorList>
            <person name="Zhao L."/>
            <person name="Zhong J."/>
        </authorList>
    </citation>
    <scope>NUCLEOTIDE SEQUENCE [LARGE SCALE GENOMIC DNA]</scope>
    <source>
        <strain evidence="10 11">FDU301</strain>
        <plasmid evidence="11">pfdu301a</plasmid>
    </source>
</reference>
<dbReference type="PANTHER" id="PTHR30572:SF4">
    <property type="entry name" value="ABC TRANSPORTER PERMEASE YTRF"/>
    <property type="match status" value="1"/>
</dbReference>
<gene>
    <name evidence="10" type="ORF">FDZ14_27745</name>
</gene>
<dbReference type="GO" id="GO:0022857">
    <property type="term" value="F:transmembrane transporter activity"/>
    <property type="evidence" value="ECO:0007669"/>
    <property type="project" value="TreeGrafter"/>
</dbReference>
<keyword evidence="3 7" id="KW-0812">Transmembrane</keyword>
<dbReference type="Proteomes" id="UP000501076">
    <property type="component" value="Plasmid pFDU301A"/>
</dbReference>
<comment type="similarity">
    <text evidence="6">Belongs to the ABC-4 integral membrane protein family.</text>
</comment>
<feature type="transmembrane region" description="Helical" evidence="7">
    <location>
        <begin position="350"/>
        <end position="373"/>
    </location>
</feature>
<evidence type="ECO:0000313" key="10">
    <source>
        <dbReference type="EMBL" id="QJX79898.1"/>
    </source>
</evidence>
<feature type="transmembrane region" description="Helical" evidence="7">
    <location>
        <begin position="312"/>
        <end position="338"/>
    </location>
</feature>
<evidence type="ECO:0000256" key="1">
    <source>
        <dbReference type="ARBA" id="ARBA00004651"/>
    </source>
</evidence>
<evidence type="ECO:0000259" key="9">
    <source>
        <dbReference type="Pfam" id="PF12704"/>
    </source>
</evidence>
<feature type="domain" description="ABC3 transporter permease C-terminal" evidence="8">
    <location>
        <begin position="271"/>
        <end position="383"/>
    </location>
</feature>
<evidence type="ECO:0000256" key="4">
    <source>
        <dbReference type="ARBA" id="ARBA00022989"/>
    </source>
</evidence>
<keyword evidence="4 7" id="KW-1133">Transmembrane helix</keyword>
<evidence type="ECO:0000256" key="7">
    <source>
        <dbReference type="SAM" id="Phobius"/>
    </source>
</evidence>
<evidence type="ECO:0000256" key="6">
    <source>
        <dbReference type="ARBA" id="ARBA00038076"/>
    </source>
</evidence>
<keyword evidence="10" id="KW-0614">Plasmid</keyword>
<evidence type="ECO:0000256" key="5">
    <source>
        <dbReference type="ARBA" id="ARBA00023136"/>
    </source>
</evidence>
<dbReference type="Pfam" id="PF12704">
    <property type="entry name" value="MacB_PCD"/>
    <property type="match status" value="1"/>
</dbReference>